<dbReference type="InterPro" id="IPR022637">
    <property type="entry name" value="DNA_polIII_beta_cen"/>
</dbReference>
<dbReference type="PANTHER" id="PTHR30478">
    <property type="entry name" value="DNA POLYMERASE III SUBUNIT BETA"/>
    <property type="match status" value="1"/>
</dbReference>
<evidence type="ECO:0000256" key="10">
    <source>
        <dbReference type="ARBA" id="ARBA00030988"/>
    </source>
</evidence>
<evidence type="ECO:0000259" key="12">
    <source>
        <dbReference type="Pfam" id="PF02767"/>
    </source>
</evidence>
<dbReference type="Proteomes" id="UP000283523">
    <property type="component" value="Unassembled WGS sequence"/>
</dbReference>
<dbReference type="InterPro" id="IPR046938">
    <property type="entry name" value="DNA_clamp_sf"/>
</dbReference>
<evidence type="ECO:0000256" key="1">
    <source>
        <dbReference type="ARBA" id="ARBA00004496"/>
    </source>
</evidence>
<keyword evidence="7" id="KW-0235">DNA replication</keyword>
<evidence type="ECO:0000259" key="13">
    <source>
        <dbReference type="Pfam" id="PF02768"/>
    </source>
</evidence>
<dbReference type="Pfam" id="PF02768">
    <property type="entry name" value="DNA_pol3_beta_3"/>
    <property type="match status" value="1"/>
</dbReference>
<dbReference type="EMBL" id="QXED01000003">
    <property type="protein sequence ID" value="RIV23639.1"/>
    <property type="molecule type" value="Genomic_DNA"/>
</dbReference>
<evidence type="ECO:0000256" key="7">
    <source>
        <dbReference type="ARBA" id="ARBA00022705"/>
    </source>
</evidence>
<comment type="similarity">
    <text evidence="2">Belongs to the beta sliding clamp family.</text>
</comment>
<evidence type="ECO:0000256" key="6">
    <source>
        <dbReference type="ARBA" id="ARBA00022695"/>
    </source>
</evidence>
<dbReference type="OrthoDB" id="8421503at2"/>
<evidence type="ECO:0000256" key="4">
    <source>
        <dbReference type="ARBA" id="ARBA00022490"/>
    </source>
</evidence>
<dbReference type="AlphaFoldDB" id="A0A418MB92"/>
<dbReference type="GO" id="GO:0005737">
    <property type="term" value="C:cytoplasm"/>
    <property type="evidence" value="ECO:0007669"/>
    <property type="project" value="UniProtKB-SubCell"/>
</dbReference>
<dbReference type="CDD" id="cd00140">
    <property type="entry name" value="beta_clamp"/>
    <property type="match status" value="1"/>
</dbReference>
<dbReference type="NCBIfam" id="TIGR00663">
    <property type="entry name" value="dnan"/>
    <property type="match status" value="1"/>
</dbReference>
<keyword evidence="4" id="KW-0963">Cytoplasm</keyword>
<comment type="caution">
    <text evidence="14">The sequence shown here is derived from an EMBL/GenBank/DDBJ whole genome shotgun (WGS) entry which is preliminary data.</text>
</comment>
<gene>
    <name evidence="14" type="primary">dnaN</name>
    <name evidence="14" type="ORF">DYU11_11700</name>
</gene>
<keyword evidence="9" id="KW-0238">DNA-binding</keyword>
<dbReference type="GO" id="GO:0003677">
    <property type="term" value="F:DNA binding"/>
    <property type="evidence" value="ECO:0007669"/>
    <property type="project" value="UniProtKB-KW"/>
</dbReference>
<keyword evidence="5 14" id="KW-0808">Transferase</keyword>
<dbReference type="Pfam" id="PF02767">
    <property type="entry name" value="DNA_pol3_beta_2"/>
    <property type="match status" value="1"/>
</dbReference>
<reference evidence="14 15" key="1">
    <citation type="submission" date="2018-08" db="EMBL/GenBank/DDBJ databases">
        <title>Fibrisoma montanum sp. nov., isolated from Danxia mountain soil.</title>
        <authorList>
            <person name="Huang Y."/>
        </authorList>
    </citation>
    <scope>NUCLEOTIDE SEQUENCE [LARGE SCALE GENOMIC DNA]</scope>
    <source>
        <strain evidence="14 15">HYT19</strain>
    </source>
</reference>
<organism evidence="14 15">
    <name type="scientific">Fibrisoma montanum</name>
    <dbReference type="NCBI Taxonomy" id="2305895"/>
    <lineage>
        <taxon>Bacteria</taxon>
        <taxon>Pseudomonadati</taxon>
        <taxon>Bacteroidota</taxon>
        <taxon>Cytophagia</taxon>
        <taxon>Cytophagales</taxon>
        <taxon>Spirosomataceae</taxon>
        <taxon>Fibrisoma</taxon>
    </lineage>
</organism>
<keyword evidence="15" id="KW-1185">Reference proteome</keyword>
<dbReference type="SMART" id="SM00480">
    <property type="entry name" value="POL3Bc"/>
    <property type="match status" value="1"/>
</dbReference>
<evidence type="ECO:0000313" key="15">
    <source>
        <dbReference type="Proteomes" id="UP000283523"/>
    </source>
</evidence>
<dbReference type="GO" id="GO:0003887">
    <property type="term" value="F:DNA-directed DNA polymerase activity"/>
    <property type="evidence" value="ECO:0007669"/>
    <property type="project" value="UniProtKB-KW"/>
</dbReference>
<protein>
    <recommendedName>
        <fullName evidence="3">Beta sliding clamp</fullName>
    </recommendedName>
    <alternativeName>
        <fullName evidence="11">Beta-clamp processivity factor</fullName>
    </alternativeName>
    <alternativeName>
        <fullName evidence="10">DNA polymerase III beta sliding clamp subunit</fullName>
    </alternativeName>
</protein>
<dbReference type="InterPro" id="IPR001001">
    <property type="entry name" value="DNA_polIII_beta"/>
</dbReference>
<accession>A0A418MB92</accession>
<dbReference type="GO" id="GO:0006271">
    <property type="term" value="P:DNA strand elongation involved in DNA replication"/>
    <property type="evidence" value="ECO:0007669"/>
    <property type="project" value="TreeGrafter"/>
</dbReference>
<proteinExistence type="inferred from homology"/>
<keyword evidence="6 14" id="KW-0548">Nucleotidyltransferase</keyword>
<dbReference type="InterPro" id="IPR022635">
    <property type="entry name" value="DNA_polIII_beta_C"/>
</dbReference>
<sequence>MAKKQPAPQTGPRLVFVGSSLKKALQFCGGAMTPNPLVPVAENVRIVAQNGQATLTGTDMRMTNSVTIDCELMGTSAESLTALLPYALLNSLMSSLTNDPVIVSIDETSYGHTISAKTGTYKMTGENPIDFPRGVKPGSEEPLRLTLSGTERAAFMTGLARTVFAVGTDDLRPAMTGVSLRVTPGVIRLCATDGHRLALTRLPVELATELEIILPAKFTRALLKQLADTGEALPLELAISGNSLSATIQHYRMETLLIDERFPDVENAIPVNQPIEVRFQKEEVADALKRVLLFANRTTWQIRLAISEGTLTISAEDLDYSHEGTEIVDCQLTGDPITIGFNGKLFADCLAHTEGDTVRLKLTSYNRAGLLYGASEHSFALVMPCLLNSIA</sequence>
<evidence type="ECO:0000256" key="11">
    <source>
        <dbReference type="ARBA" id="ARBA00033276"/>
    </source>
</evidence>
<dbReference type="Gene3D" id="3.10.150.10">
    <property type="entry name" value="DNA Polymerase III, subunit A, domain 2"/>
    <property type="match status" value="1"/>
</dbReference>
<dbReference type="RefSeq" id="WP_119667855.1">
    <property type="nucleotide sequence ID" value="NZ_QXED01000003.1"/>
</dbReference>
<feature type="domain" description="DNA polymerase III beta sliding clamp C-terminal" evidence="13">
    <location>
        <begin position="268"/>
        <end position="382"/>
    </location>
</feature>
<dbReference type="GO" id="GO:0009360">
    <property type="term" value="C:DNA polymerase III complex"/>
    <property type="evidence" value="ECO:0007669"/>
    <property type="project" value="InterPro"/>
</dbReference>
<dbReference type="SUPFAM" id="SSF55979">
    <property type="entry name" value="DNA clamp"/>
    <property type="match status" value="3"/>
</dbReference>
<evidence type="ECO:0000256" key="3">
    <source>
        <dbReference type="ARBA" id="ARBA00021035"/>
    </source>
</evidence>
<name>A0A418MB92_9BACT</name>
<evidence type="ECO:0000256" key="9">
    <source>
        <dbReference type="ARBA" id="ARBA00023125"/>
    </source>
</evidence>
<evidence type="ECO:0000256" key="2">
    <source>
        <dbReference type="ARBA" id="ARBA00010752"/>
    </source>
</evidence>
<feature type="domain" description="DNA polymerase III beta sliding clamp central" evidence="12">
    <location>
        <begin position="155"/>
        <end position="264"/>
    </location>
</feature>
<comment type="subcellular location">
    <subcellularLocation>
        <location evidence="1">Cytoplasm</location>
    </subcellularLocation>
</comment>
<evidence type="ECO:0000256" key="8">
    <source>
        <dbReference type="ARBA" id="ARBA00022932"/>
    </source>
</evidence>
<evidence type="ECO:0000256" key="5">
    <source>
        <dbReference type="ARBA" id="ARBA00022679"/>
    </source>
</evidence>
<keyword evidence="8" id="KW-0239">DNA-directed DNA polymerase</keyword>
<dbReference type="Gene3D" id="3.70.10.10">
    <property type="match status" value="1"/>
</dbReference>
<evidence type="ECO:0000313" key="14">
    <source>
        <dbReference type="EMBL" id="RIV23639.1"/>
    </source>
</evidence>
<dbReference type="GO" id="GO:0008408">
    <property type="term" value="F:3'-5' exonuclease activity"/>
    <property type="evidence" value="ECO:0007669"/>
    <property type="project" value="InterPro"/>
</dbReference>
<dbReference type="PANTHER" id="PTHR30478:SF0">
    <property type="entry name" value="BETA SLIDING CLAMP"/>
    <property type="match status" value="1"/>
</dbReference>